<evidence type="ECO:0000256" key="1">
    <source>
        <dbReference type="ARBA" id="ARBA00022553"/>
    </source>
</evidence>
<dbReference type="PANTHER" id="PTHR32071">
    <property type="entry name" value="TRANSCRIPTIONAL REGULATORY PROTEIN"/>
    <property type="match status" value="1"/>
</dbReference>
<dbReference type="PROSITE" id="PS50110">
    <property type="entry name" value="RESPONSE_REGULATORY"/>
    <property type="match status" value="1"/>
</dbReference>
<dbReference type="AlphaFoldDB" id="A0AA46AFY6"/>
<dbReference type="SMART" id="SM00448">
    <property type="entry name" value="REC"/>
    <property type="match status" value="1"/>
</dbReference>
<evidence type="ECO:0000256" key="8">
    <source>
        <dbReference type="PROSITE-ProRule" id="PRU00169"/>
    </source>
</evidence>
<dbReference type="SUPFAM" id="SSF52172">
    <property type="entry name" value="CheY-like"/>
    <property type="match status" value="1"/>
</dbReference>
<dbReference type="Gene3D" id="1.10.8.60">
    <property type="match status" value="1"/>
</dbReference>
<dbReference type="Gene3D" id="3.40.50.300">
    <property type="entry name" value="P-loop containing nucleotide triphosphate hydrolases"/>
    <property type="match status" value="1"/>
</dbReference>
<evidence type="ECO:0000256" key="2">
    <source>
        <dbReference type="ARBA" id="ARBA00022741"/>
    </source>
</evidence>
<dbReference type="InterPro" id="IPR002078">
    <property type="entry name" value="Sigma_54_int"/>
</dbReference>
<dbReference type="InterPro" id="IPR025944">
    <property type="entry name" value="Sigma_54_int_dom_CS"/>
</dbReference>
<dbReference type="FunFam" id="3.40.50.300:FF:000006">
    <property type="entry name" value="DNA-binding transcriptional regulator NtrC"/>
    <property type="match status" value="1"/>
</dbReference>
<accession>A0AA46AFY6</accession>
<dbReference type="PANTHER" id="PTHR32071:SF17">
    <property type="entry name" value="TRANSCRIPTIONAL REGULATOR (NTRC FAMILY)"/>
    <property type="match status" value="1"/>
</dbReference>
<comment type="caution">
    <text evidence="11">The sequence shown here is derived from an EMBL/GenBank/DDBJ whole genome shotgun (WGS) entry which is preliminary data.</text>
</comment>
<evidence type="ECO:0000256" key="5">
    <source>
        <dbReference type="ARBA" id="ARBA00023015"/>
    </source>
</evidence>
<evidence type="ECO:0000256" key="7">
    <source>
        <dbReference type="ARBA" id="ARBA00023163"/>
    </source>
</evidence>
<evidence type="ECO:0000313" key="11">
    <source>
        <dbReference type="EMBL" id="SMP22805.1"/>
    </source>
</evidence>
<evidence type="ECO:0000259" key="10">
    <source>
        <dbReference type="PROSITE" id="PS50110"/>
    </source>
</evidence>
<keyword evidence="4" id="KW-0902">Two-component regulatory system</keyword>
<sequence length="451" mass="51898">MQLSVLVIDDEKNIRDILKDIIEDEGHTVSVADSIASAKELIKKTEFDIIFLDIWLPDGDGVSLIDFIKKNQQDAKIVMISGHANIPIAVKSLKEGAYDFLEKPFGTENILNILEEVKKEILEKRNYQLIKEKEEEKIQIIGNSPKIIELKNQIEKVANSNAWVIIFGENGSGKELVAKSIHYKSPRRNAPFVDINCAAIPDDLIESELFGYEKGAFTNAFTRKLGKIELADGGTLFLDEVADMSLPAQAKLLRVLEEREFTRIGGTQKIKVDIRVISATNKNLEEEIRKGNFRQDLAFRLSVIPIYVPPLRERGEDILVLADYFLDKFSKENKVKPPYLSDSVKNIFLEYKWPGNIRELKNLMERLVILYPEQKITPKEIPEYMYKKDTFQKEEDNIKLMPLKEAREEAEKKVIKKALEIYGNNYREISKILEVDLSSLYRKIKQYNLED</sequence>
<dbReference type="FunFam" id="3.40.50.2300:FF:000018">
    <property type="entry name" value="DNA-binding transcriptional regulator NtrC"/>
    <property type="match status" value="1"/>
</dbReference>
<keyword evidence="1 8" id="KW-0597">Phosphoprotein</keyword>
<dbReference type="InterPro" id="IPR058031">
    <property type="entry name" value="AAA_lid_NorR"/>
</dbReference>
<dbReference type="GO" id="GO:0006355">
    <property type="term" value="P:regulation of DNA-templated transcription"/>
    <property type="evidence" value="ECO:0007669"/>
    <property type="project" value="InterPro"/>
</dbReference>
<keyword evidence="2" id="KW-0547">Nucleotide-binding</keyword>
<reference evidence="11" key="1">
    <citation type="submission" date="2017-05" db="EMBL/GenBank/DDBJ databases">
        <authorList>
            <person name="Varghese N."/>
            <person name="Submissions S."/>
        </authorList>
    </citation>
    <scope>NUCLEOTIDE SEQUENCE</scope>
    <source>
        <strain evidence="11">DSM 18763</strain>
    </source>
</reference>
<feature type="domain" description="Sigma-54 factor interaction" evidence="9">
    <location>
        <begin position="140"/>
        <end position="369"/>
    </location>
</feature>
<dbReference type="GO" id="GO:0005524">
    <property type="term" value="F:ATP binding"/>
    <property type="evidence" value="ECO:0007669"/>
    <property type="project" value="UniProtKB-KW"/>
</dbReference>
<protein>
    <submittedName>
        <fullName evidence="11">DNA-binding transcriptional response regulator, NtrC family, contains REC, AAA-type ATPase, and a Fis-type DNA-binding domains</fullName>
    </submittedName>
</protein>
<evidence type="ECO:0000259" key="9">
    <source>
        <dbReference type="PROSITE" id="PS50045"/>
    </source>
</evidence>
<dbReference type="InterPro" id="IPR001789">
    <property type="entry name" value="Sig_transdc_resp-reg_receiver"/>
</dbReference>
<dbReference type="InterPro" id="IPR002197">
    <property type="entry name" value="HTH_Fis"/>
</dbReference>
<name>A0AA46AFY6_9AQUI</name>
<evidence type="ECO:0000256" key="6">
    <source>
        <dbReference type="ARBA" id="ARBA00023125"/>
    </source>
</evidence>
<evidence type="ECO:0000256" key="3">
    <source>
        <dbReference type="ARBA" id="ARBA00022840"/>
    </source>
</evidence>
<dbReference type="Pfam" id="PF00072">
    <property type="entry name" value="Response_reg"/>
    <property type="match status" value="1"/>
</dbReference>
<dbReference type="EMBL" id="FXTX01000027">
    <property type="protein sequence ID" value="SMP22805.1"/>
    <property type="molecule type" value="Genomic_DNA"/>
</dbReference>
<feature type="domain" description="Response regulatory" evidence="10">
    <location>
        <begin position="4"/>
        <end position="118"/>
    </location>
</feature>
<dbReference type="SUPFAM" id="SSF46689">
    <property type="entry name" value="Homeodomain-like"/>
    <property type="match status" value="1"/>
</dbReference>
<feature type="modified residue" description="4-aspartylphosphate" evidence="8">
    <location>
        <position position="53"/>
    </location>
</feature>
<dbReference type="GO" id="GO:0043565">
    <property type="term" value="F:sequence-specific DNA binding"/>
    <property type="evidence" value="ECO:0007669"/>
    <property type="project" value="InterPro"/>
</dbReference>
<keyword evidence="7" id="KW-0804">Transcription</keyword>
<dbReference type="Pfam" id="PF00158">
    <property type="entry name" value="Sigma54_activat"/>
    <property type="match status" value="1"/>
</dbReference>
<dbReference type="InterPro" id="IPR011006">
    <property type="entry name" value="CheY-like_superfamily"/>
</dbReference>
<organism evidence="11 12">
    <name type="scientific">Venenivibrio stagnispumantis</name>
    <dbReference type="NCBI Taxonomy" id="407998"/>
    <lineage>
        <taxon>Bacteria</taxon>
        <taxon>Pseudomonadati</taxon>
        <taxon>Aquificota</taxon>
        <taxon>Aquificia</taxon>
        <taxon>Aquificales</taxon>
        <taxon>Hydrogenothermaceae</taxon>
        <taxon>Venenivibrio</taxon>
    </lineage>
</organism>
<dbReference type="Gene3D" id="1.10.10.60">
    <property type="entry name" value="Homeodomain-like"/>
    <property type="match status" value="1"/>
</dbReference>
<dbReference type="SUPFAM" id="SSF52540">
    <property type="entry name" value="P-loop containing nucleoside triphosphate hydrolases"/>
    <property type="match status" value="1"/>
</dbReference>
<dbReference type="SMART" id="SM00382">
    <property type="entry name" value="AAA"/>
    <property type="match status" value="1"/>
</dbReference>
<dbReference type="CDD" id="cd00009">
    <property type="entry name" value="AAA"/>
    <property type="match status" value="1"/>
</dbReference>
<dbReference type="RefSeq" id="WP_265133685.1">
    <property type="nucleotide sequence ID" value="NZ_FXTX01000027.1"/>
</dbReference>
<keyword evidence="3" id="KW-0067">ATP-binding</keyword>
<dbReference type="Pfam" id="PF25601">
    <property type="entry name" value="AAA_lid_14"/>
    <property type="match status" value="1"/>
</dbReference>
<dbReference type="InterPro" id="IPR009057">
    <property type="entry name" value="Homeodomain-like_sf"/>
</dbReference>
<dbReference type="InterPro" id="IPR003593">
    <property type="entry name" value="AAA+_ATPase"/>
</dbReference>
<proteinExistence type="predicted"/>
<dbReference type="GO" id="GO:0000160">
    <property type="term" value="P:phosphorelay signal transduction system"/>
    <property type="evidence" value="ECO:0007669"/>
    <property type="project" value="UniProtKB-KW"/>
</dbReference>
<dbReference type="PROSITE" id="PS50045">
    <property type="entry name" value="SIGMA54_INTERACT_4"/>
    <property type="match status" value="1"/>
</dbReference>
<dbReference type="Pfam" id="PF02954">
    <property type="entry name" value="HTH_8"/>
    <property type="match status" value="1"/>
</dbReference>
<dbReference type="PROSITE" id="PS00688">
    <property type="entry name" value="SIGMA54_INTERACT_3"/>
    <property type="match status" value="1"/>
</dbReference>
<dbReference type="PROSITE" id="PS00676">
    <property type="entry name" value="SIGMA54_INTERACT_2"/>
    <property type="match status" value="1"/>
</dbReference>
<evidence type="ECO:0000313" key="12">
    <source>
        <dbReference type="Proteomes" id="UP001157947"/>
    </source>
</evidence>
<dbReference type="InterPro" id="IPR025943">
    <property type="entry name" value="Sigma_54_int_dom_ATP-bd_2"/>
</dbReference>
<keyword evidence="12" id="KW-1185">Reference proteome</keyword>
<dbReference type="Proteomes" id="UP001157947">
    <property type="component" value="Unassembled WGS sequence"/>
</dbReference>
<dbReference type="InterPro" id="IPR027417">
    <property type="entry name" value="P-loop_NTPase"/>
</dbReference>
<gene>
    <name evidence="11" type="ORF">SAMN06264868_12712</name>
</gene>
<evidence type="ECO:0000256" key="4">
    <source>
        <dbReference type="ARBA" id="ARBA00023012"/>
    </source>
</evidence>
<keyword evidence="6 11" id="KW-0238">DNA-binding</keyword>
<dbReference type="Gene3D" id="3.40.50.2300">
    <property type="match status" value="1"/>
</dbReference>
<keyword evidence="5" id="KW-0805">Transcription regulation</keyword>